<dbReference type="SUPFAM" id="SSF56801">
    <property type="entry name" value="Acetyl-CoA synthetase-like"/>
    <property type="match status" value="1"/>
</dbReference>
<dbReference type="Pfam" id="PF02801">
    <property type="entry name" value="Ketoacyl-synt_C"/>
    <property type="match status" value="1"/>
</dbReference>
<dbReference type="SMART" id="SM00823">
    <property type="entry name" value="PKS_PP"/>
    <property type="match status" value="2"/>
</dbReference>
<organism evidence="14 15">
    <name type="scientific">Podospora anserina (strain S / ATCC MYA-4624 / DSM 980 / FGSC 10383)</name>
    <name type="common">Pleurage anserina</name>
    <dbReference type="NCBI Taxonomy" id="515849"/>
    <lineage>
        <taxon>Eukaryota</taxon>
        <taxon>Fungi</taxon>
        <taxon>Dikarya</taxon>
        <taxon>Ascomycota</taxon>
        <taxon>Pezizomycotina</taxon>
        <taxon>Sordariomycetes</taxon>
        <taxon>Sordariomycetidae</taxon>
        <taxon>Sordariales</taxon>
        <taxon>Podosporaceae</taxon>
        <taxon>Podospora</taxon>
        <taxon>Podospora anserina</taxon>
    </lineage>
</organism>
<dbReference type="Pfam" id="PF08659">
    <property type="entry name" value="KR"/>
    <property type="match status" value="1"/>
</dbReference>
<dbReference type="InterPro" id="IPR013968">
    <property type="entry name" value="PKS_KR"/>
</dbReference>
<dbReference type="GO" id="GO:0016491">
    <property type="term" value="F:oxidoreductase activity"/>
    <property type="evidence" value="ECO:0007669"/>
    <property type="project" value="UniProtKB-KW"/>
</dbReference>
<dbReference type="Pfam" id="PF07993">
    <property type="entry name" value="NAD_binding_4"/>
    <property type="match status" value="1"/>
</dbReference>
<feature type="active site" description="Proton acceptor; for dehydratase activity" evidence="9">
    <location>
        <position position="1030"/>
    </location>
</feature>
<dbReference type="InterPro" id="IPR042104">
    <property type="entry name" value="PKS_dehydratase_sf"/>
</dbReference>
<dbReference type="InterPro" id="IPR018201">
    <property type="entry name" value="Ketoacyl_synth_AS"/>
</dbReference>
<dbReference type="Pfam" id="PF00550">
    <property type="entry name" value="PP-binding"/>
    <property type="match status" value="1"/>
</dbReference>
<dbReference type="CDD" id="cd19532">
    <property type="entry name" value="C_PKS-NRPS"/>
    <property type="match status" value="1"/>
</dbReference>
<dbReference type="SMART" id="SM00826">
    <property type="entry name" value="PKS_DH"/>
    <property type="match status" value="1"/>
</dbReference>
<dbReference type="Gene3D" id="3.40.47.10">
    <property type="match status" value="1"/>
</dbReference>
<evidence type="ECO:0000256" key="9">
    <source>
        <dbReference type="PROSITE-ProRule" id="PRU01363"/>
    </source>
</evidence>
<dbReference type="Pfam" id="PF22336">
    <property type="entry name" value="RhiE-like_linker"/>
    <property type="match status" value="1"/>
</dbReference>
<dbReference type="InterPro" id="IPR036291">
    <property type="entry name" value="NAD(P)-bd_dom_sf"/>
</dbReference>
<dbReference type="SUPFAM" id="SSF52151">
    <property type="entry name" value="FabD/lysophospholipase-like"/>
    <property type="match status" value="1"/>
</dbReference>
<dbReference type="InterPro" id="IPR049900">
    <property type="entry name" value="PKS_mFAS_DH"/>
</dbReference>
<dbReference type="PROSITE" id="PS00606">
    <property type="entry name" value="KS3_1"/>
    <property type="match status" value="1"/>
</dbReference>
<dbReference type="InterPro" id="IPR001227">
    <property type="entry name" value="Ac_transferase_dom_sf"/>
</dbReference>
<keyword evidence="1" id="KW-0596">Phosphopantetheine</keyword>
<dbReference type="Gene3D" id="3.30.559.10">
    <property type="entry name" value="Chloramphenicol acetyltransferase-like domain"/>
    <property type="match status" value="1"/>
</dbReference>
<dbReference type="InterPro" id="IPR006162">
    <property type="entry name" value="Ppantetheine_attach_site"/>
</dbReference>
<dbReference type="Pfam" id="PF08242">
    <property type="entry name" value="Methyltransf_12"/>
    <property type="match status" value="1"/>
</dbReference>
<keyword evidence="8" id="KW-0511">Multifunctional enzyme</keyword>
<dbReference type="GO" id="GO:0005737">
    <property type="term" value="C:cytoplasm"/>
    <property type="evidence" value="ECO:0007669"/>
    <property type="project" value="UniProtKB-SubCell"/>
</dbReference>
<evidence type="ECO:0000256" key="5">
    <source>
        <dbReference type="ARBA" id="ARBA00022679"/>
    </source>
</evidence>
<dbReference type="SUPFAM" id="SSF53335">
    <property type="entry name" value="S-adenosyl-L-methionine-dependent methyltransferases"/>
    <property type="match status" value="1"/>
</dbReference>
<dbReference type="PROSITE" id="PS50075">
    <property type="entry name" value="CARRIER"/>
    <property type="match status" value="2"/>
</dbReference>
<keyword evidence="6" id="KW-0677">Repeat</keyword>
<dbReference type="Pfam" id="PF00109">
    <property type="entry name" value="ketoacyl-synt"/>
    <property type="match status" value="1"/>
</dbReference>
<dbReference type="Pfam" id="PF00668">
    <property type="entry name" value="Condensation"/>
    <property type="match status" value="2"/>
</dbReference>
<dbReference type="InterPro" id="IPR049551">
    <property type="entry name" value="PKS_DH_C"/>
</dbReference>
<feature type="region of interest" description="Disordered" evidence="10">
    <location>
        <begin position="2178"/>
        <end position="2197"/>
    </location>
</feature>
<dbReference type="InterPro" id="IPR045851">
    <property type="entry name" value="AMP-bd_C_sf"/>
</dbReference>
<evidence type="ECO:0000256" key="2">
    <source>
        <dbReference type="ARBA" id="ARBA00022553"/>
    </source>
</evidence>
<dbReference type="eggNOG" id="KOG1202">
    <property type="taxonomic scope" value="Eukaryota"/>
</dbReference>
<dbReference type="CDD" id="cd05930">
    <property type="entry name" value="A_NRPS"/>
    <property type="match status" value="1"/>
</dbReference>
<dbReference type="InterPro" id="IPR013120">
    <property type="entry name" value="FAR_NAD-bd"/>
</dbReference>
<dbReference type="InterPro" id="IPR049552">
    <property type="entry name" value="PKS_DH_N"/>
</dbReference>
<dbReference type="InterPro" id="IPR020841">
    <property type="entry name" value="PKS_Beta-ketoAc_synthase_dom"/>
</dbReference>
<dbReference type="InterPro" id="IPR014030">
    <property type="entry name" value="Ketoacyl_synth_N"/>
</dbReference>
<name>A0A090DA00_PODAN</name>
<evidence type="ECO:0000256" key="8">
    <source>
        <dbReference type="ARBA" id="ARBA00023268"/>
    </source>
</evidence>
<dbReference type="GO" id="GO:0008168">
    <property type="term" value="F:methyltransferase activity"/>
    <property type="evidence" value="ECO:0007669"/>
    <property type="project" value="UniProtKB-KW"/>
</dbReference>
<evidence type="ECO:0000256" key="7">
    <source>
        <dbReference type="ARBA" id="ARBA00023002"/>
    </source>
</evidence>
<dbReference type="SMR" id="A0A090DA00"/>
<dbReference type="InterPro" id="IPR054514">
    <property type="entry name" value="RhiE-like_linker"/>
</dbReference>
<dbReference type="InterPro" id="IPR036736">
    <property type="entry name" value="ACP-like_sf"/>
</dbReference>
<evidence type="ECO:0000256" key="1">
    <source>
        <dbReference type="ARBA" id="ARBA00022450"/>
    </source>
</evidence>
<dbReference type="InterPro" id="IPR057326">
    <property type="entry name" value="KR_dom"/>
</dbReference>
<dbReference type="Gene3D" id="3.30.70.3290">
    <property type="match status" value="1"/>
</dbReference>
<dbReference type="CDD" id="cd02440">
    <property type="entry name" value="AdoMet_MTases"/>
    <property type="match status" value="1"/>
</dbReference>
<dbReference type="GO" id="GO:0005886">
    <property type="term" value="C:plasma membrane"/>
    <property type="evidence" value="ECO:0007669"/>
    <property type="project" value="TreeGrafter"/>
</dbReference>
<feature type="compositionally biased region" description="Low complexity" evidence="10">
    <location>
        <begin position="2704"/>
        <end position="2727"/>
    </location>
</feature>
<dbReference type="InterPro" id="IPR016035">
    <property type="entry name" value="Acyl_Trfase/lysoPLipase"/>
</dbReference>
<dbReference type="Gene3D" id="3.40.50.150">
    <property type="entry name" value="Vaccinia Virus protein VP39"/>
    <property type="match status" value="1"/>
</dbReference>
<dbReference type="InterPro" id="IPR050091">
    <property type="entry name" value="PKS_NRPS_Biosynth_Enz"/>
</dbReference>
<dbReference type="SUPFAM" id="SSF55048">
    <property type="entry name" value="Probable ACP-binding domain of malonyl-CoA ACP transacylase"/>
    <property type="match status" value="1"/>
</dbReference>
<dbReference type="InterPro" id="IPR042099">
    <property type="entry name" value="ANL_N_sf"/>
</dbReference>
<dbReference type="SMART" id="SM00825">
    <property type="entry name" value="PKS_KS"/>
    <property type="match status" value="1"/>
</dbReference>
<dbReference type="SUPFAM" id="SSF47336">
    <property type="entry name" value="ACP-like"/>
    <property type="match status" value="1"/>
</dbReference>
<dbReference type="GO" id="GO:0006633">
    <property type="term" value="P:fatty acid biosynthetic process"/>
    <property type="evidence" value="ECO:0007669"/>
    <property type="project" value="InterPro"/>
</dbReference>
<proteinExistence type="predicted"/>
<dbReference type="Proteomes" id="UP000001197">
    <property type="component" value="Chromosome 6"/>
</dbReference>
<feature type="region of interest" description="Disordered" evidence="10">
    <location>
        <begin position="2691"/>
        <end position="2753"/>
    </location>
</feature>
<dbReference type="SUPFAM" id="SSF53901">
    <property type="entry name" value="Thiolase-like"/>
    <property type="match status" value="1"/>
</dbReference>
<feature type="domain" description="Carrier" evidence="11">
    <location>
        <begin position="2608"/>
        <end position="2684"/>
    </location>
</feature>
<protein>
    <submittedName>
        <fullName evidence="14">Dual specificity polyketide synthase/Non ribosomal peptide synthase</fullName>
    </submittedName>
</protein>
<evidence type="ECO:0000313" key="14">
    <source>
        <dbReference type="EMBL" id="CDP31273.1"/>
    </source>
</evidence>
<dbReference type="Gene3D" id="3.30.559.30">
    <property type="entry name" value="Nonribosomal peptide synthetase, condensation domain"/>
    <property type="match status" value="1"/>
</dbReference>
<dbReference type="InterPro" id="IPR013217">
    <property type="entry name" value="Methyltransf_12"/>
</dbReference>
<dbReference type="GO" id="GO:0031177">
    <property type="term" value="F:phosphopantetheine binding"/>
    <property type="evidence" value="ECO:0007669"/>
    <property type="project" value="InterPro"/>
</dbReference>
<feature type="domain" description="PKS/mFAS DH" evidence="13">
    <location>
        <begin position="998"/>
        <end position="1328"/>
    </location>
</feature>
<keyword evidence="15" id="KW-1185">Reference proteome</keyword>
<keyword evidence="4" id="KW-0489">Methyltransferase</keyword>
<accession>A0A090DA00</accession>
<feature type="active site" description="Proton donor; for dehydratase activity" evidence="9">
    <location>
        <position position="1227"/>
    </location>
</feature>
<dbReference type="Gene3D" id="3.30.300.30">
    <property type="match status" value="1"/>
</dbReference>
<dbReference type="PROSITE" id="PS52004">
    <property type="entry name" value="KS3_2"/>
    <property type="match status" value="1"/>
</dbReference>
<sequence>MSSAKSTNEPIAVIGSACRFAGGSSSPSKLWDLLKEPRDVLKDIPDSRFSAEGFYHPDGSYHGRSNVKASYLIEEDVRTFDAQFFGIKPVEAGAIDPQQRLLLETVYEALESAGQSIQSLRGSDTGVYAGQMCSDFEFLAYRDLDELPTYHATGTGRSIMANRVSYFFDWHGPSMTLDTACSSSLYAVYLAAQALRSGESRAAVACGTNLLLGPEYFVSESKLNMLSPDSRSRMWDDAANGYARGDGVAAVVVKTLSAALEDGDDIDCIIREVCVNQDGATSGITMPSAKAQAALIRQTYTKAGLDYLGDGRPQYVEAHGTGTPAGDPIEAEALSTAFFPDGTPQAQSQQPIYVGSIKTVLGHTEGTAGVAALIKVSLALQHGLIPPNMHFNQLNPKIEPFYHSLQIPTSLGEWPVLPAGQARRASINSFGFGGANAHAVIENYIPELHSSNLISRKTLLSPQRPAALPFGVYGHGGLLIDTKSEGGFDDEHQPEQLPMGPYVFSAASEQSLVANLEAYSAYLAGPSATALNPRDLAWTLRQRRSNLPFKVAFPAGSIEQLRSSIDARLEEAKSNKTALGRRSLLPQNSKPRVLAVFTGQGAQYARMGAELLNRSPMARQTITQLEGHLAALPESQRPRWSLEQELRAPPATSRLNEATLSQPLCTALQIVQVDLLRVAGVEFTGAVGHSSGEIGAAYAAGLLSARDALLVAYFRGLTASSAASPSGAHVKGAMMAVGTSMEDAAEIVAEFEGAATVAACNSSASVTLSGDQDAIDELAIIFEDEGKFNRKLKVDKAYHSSHMLPCSAPYIQALGGSGIKVRAPAPGNSKGRPVWYSTVYPDLDMSSPEALGKLQDGSYWSDNMVQPVLFYQGLNKALAATGTFDLAIEIGPHPALKGPATQTIQEALNRDIPYHGVLARGTAADVALSAALGFLWSQESTSQSLVNLESFEIAAGAAKSDGYRVLKGLPSYQWNHERAYWRESRRSRRLRTRKVRVNPILGAVEPEISTTQQRWRNILREREIPWLSGHQLQGRTVFPAAGYVSTLIEAVRQLPQIADAGGDSSNTIRLIDISNFRILQAISFGEDDSGVEILVTLENILKDDERQSLRAHFTYSSASGSGRDPDAFALSASADVEVLLGEPDESLLPARQADPPNLVDVADDRFYGTLADRGYGYTGPFRALSSLRRKLGKAVAQVSIPPRRPLDESGSESSYENTLLVHPGTLDGAIQAVLLAFCHPGDGQLWSLHVPTVMERIRVNPALCGSGWGEAESVHVAAMSEASADGDKTGMAGDVDIFAAPRGNWAAEHAAIQVEGVRTVPFAGATAADDDRIFGRMRWANGSPDGDDMLALDAETTPFERNLVVGAERAALFYLREFERDLAPDHPVRSHPTYSHYLAFARHMNGLQNQGRHKHARKEWASDTLEDVLAATEPFKDCIDIRIIHKVGEIMSPIFDNTAPVVPEQTVPLPIELLAEYYADAVGSNQCAQWLGRAVKQLVHRYPNMNILEVGAGTGAATKPILAHIGAQGFSSYTYTDISAYFFEEATSIFAPYAKRMIFKTLDAARDPISQGYTPGSYDLIVAASVLHATPRLGQTLRNLRRLLRPGGFLIVNESTNSTFARDGFIFGTMPGWWTGMDEGRTLSPLVGPEHWDELLRESGFSGVDTITPLEAVQETHSNAVFVSQAVDDTVSFLREPLSSPFPGGGGGDGASLQDLVIIGGATLRTGRVVSEIKRALAPHVSGSVITFKRLLDLPADWHSNLSPDACVLSLSELDSPVFEDLTAASFDALKRLVAVEHTLLWVTRGKLSGDSAASGMSAGFLRAVVHEVPGLRVQCVDLDPELHPGGGANGRADAALLAEALLRFRHLARIQTQVQTTQAQEPPLWSVEPEIAVDARGHQLVPRFLPDIDANDRFNSARRTITRELDVREADAAVTVETEKDKDKTGYRVVDTSLLRDADKLASELGSNTTELRATTAIISPVDTPLGPLFLTLGLEEEEEAGDSRFLALAESLTSRVRVPRSATALIANSKGRVTTSPSSPGIRETEDAKLLVQVAAHLLAESALQGLVPGQSITFHNASSGLARVLGRRAAERSLNAIFTTSRGAETTGGDHAAATTISIPAFLPAREIRSRLPKDLARFVIASAQDSHPAETERIAAVLPVNCRVDRLTTAAFQGQPGRDLSGMSPSPYRSATESAHGMLGDTLQRALKHAQEDLKMPPPIDVDVDFTVHTVSASDLTAATSVLQDPLAVLDWQAAPIVQARISRLDTKPIFKSDRTYWLVGLSRGLGLSICDWMIAKGAKYVVISSRSPDVEAGWEESCRKKGAVVKIFAKSVFTFFHPYSCPFSRHLSAWNDLLTNRSSCASDITDGNSVETLYKTICDTLPPLAGVMMGAMVLRDRLVRDMTFEDMQIVLGPKVDGSRHLDRLLGDRPLDFFIYFSSMMQVLGNLGQANYVTANAAFPALAAQRRKRGLAASIVDIGAVSGAGAFGVFSSESADNGENSLLLVGLRRVSEIDVYQLLAEAINSGYGHLPLGPGEEPAIGLGMRFVSPGEPSLPRWFGNPKFAGFVLRDEDEDSAHHGSANGKNAASVQERLLQAQNTTQVHEAIRDSFLAKVRPMLQIEGADDDALMRMRSNEIGMDSLIAVDIRSWFLKQLSVSIPVLKILNGVSIGELVDEAVAKISPELVPSLNSDSALPPRPTSAGSSVPSSSSSSSSVPNSPASPATEATSRMSHETVGEADQDLVSLPKGKQSEIPAVMTKPLTLERSISLSHTQSMFWVVHSLLEDKTTLNHTGFTRMTGRVRVQDLKAAVQQLSNRHESMRACFYLEDHVVKQGILKTGRVELEHREIGSYEEVEQEFDQLKKHVYDLARGKFMRIILLTRTDSPTDNYLMIGAHHVNFDGMCTQIILRDLEAFYSRRANLALSSAVNQYSAFIDKQREDEITGAWDGDLAFWRREFATIPEPLPLSRARVSARKPLLRYDVHLVEFRLDPALAERVRAAARQHRGGTAFHFYLAAFRILLQRFLSLGASSHGGQQNQPASNNGGDDDDDICIGIADANRHDEETLGSVGPYMNLLALRFQDRPATFASALASARDKAFAALSHAAPPFDTVLQALRVPRDVSHAPLFQAFLDYRLGFPGQQPFADCTLEAPRFELGRTAYDLSVDIIDTNNNSSDASSATGDGGGGNDVLVSVYGQAALYEQEDVRVFAACFEDLIREFAHEPSRSLVGTGSEWSYRDADVTKALELGRGPAFETRWPGTLAHRLDDVVAANGDKLAVRLAVTTTGSEGGDYLTYKQLDDKTNAIAAALMENGVSRGQYVAVYQELTPDWICSILGILKIGAVYVPLDPGTPVARLAMVVATCHPAALLVDKTTQSGSTALALALDTYPTTVIEVSTVLEPAFKPNNLQRRIQTVPDARDPAIALHTSGTTGTPKVIVLTHANLANEVESSTKTYGLDSNVTVLQQSASGFDMSVLQIMLALALGGTLVVVPRGFRGDAVAVTEFIAEHKVTYTCATPTEYRSWFRHGDCAALRRSHWSVALSGGEAVDHSLLGAFREHFGVGAESSPENMRPFRLFNGYGPAETTCCSASIELTSMLTSSATTPATIPAGPACANESVYILDEEMRPLPLGLPGEICIGGVAVARGYLELGEQPVLTARAFVRNPFATQEYIRKGWTTMFRTRDRGRLLPDGSLVVEGRIGDDTQIKIRGVRIDLRDIEQTIVQASEGAVVEAVAVARTTTTSCSSAAEQDSKFVVGYVVLDAEFLSHDVQPLEEGPTAATSRVQGYLARLLSDLPLPRTVRPSMLIPIDKVPRTTSGKTDRRALAVLSLDQSSASSNTTHQEQPLTDMELRVQAIWEQVLNSQPHPGEHVNHHNTYETPLVTAQDTDFFHVGGTSMLLLDLRQQIKRQLGLSVPLMQLFEHSTLGAMATFLTAQEANQQANIVAASPQPRIDIDWEAEATPSDELRQLAGQFQTPLPRSSSIIDEAEAETNHTAPTVILTGASGILGRQVLHRLLASQRTGTIGKIICVALRQIKSRVASNALPAPTTHLIYLPGDLRQKRLGLTPAEWASVAAQADTIVHVGAEVSHTKTYATLRAANVDATAELARLCLEAGVLSRRPVPFHFVSTGEIPMLGSSNGTEESETLILYEESVRSAQVVPDQGDAVARGYAATKWVGERMLENLADISGGIASTKAGSFRVWIHRPSAITTPQDETAVGPDAPILPRILFYSRLLRAVPGDGTSGGFGIRGSMDFVPLEKVAEDIVNVVVEAASSTQAVGDIDDDDVKEADTTDNTRAVTRGVQSGGVTYVHHTGGTVMELATLRKVLEAEEEKATGQSERYLADGEETRARRFEVLPFKEWTDKAEAAGLHPLLAGLFRGVEQQKRAVVFPRFVKGPR</sequence>
<keyword evidence="7" id="KW-0560">Oxidoreductase</keyword>
<keyword evidence="3" id="KW-0436">Ligase</keyword>
<dbReference type="SMART" id="SM00827">
    <property type="entry name" value="PKS_AT"/>
    <property type="match status" value="1"/>
</dbReference>
<dbReference type="InterPro" id="IPR023213">
    <property type="entry name" value="CAT-like_dom_sf"/>
</dbReference>
<evidence type="ECO:0000256" key="4">
    <source>
        <dbReference type="ARBA" id="ARBA00022603"/>
    </source>
</evidence>
<dbReference type="InterPro" id="IPR000873">
    <property type="entry name" value="AMP-dep_synth/lig_dom"/>
</dbReference>
<dbReference type="GO" id="GO:0032259">
    <property type="term" value="P:methylation"/>
    <property type="evidence" value="ECO:0007669"/>
    <property type="project" value="UniProtKB-KW"/>
</dbReference>
<keyword evidence="2" id="KW-0597">Phosphoprotein</keyword>
<dbReference type="InterPro" id="IPR001242">
    <property type="entry name" value="Condensation_dom"/>
</dbReference>
<feature type="region of interest" description="N-terminal hotdog fold" evidence="9">
    <location>
        <begin position="998"/>
        <end position="1143"/>
    </location>
</feature>
<dbReference type="InterPro" id="IPR014043">
    <property type="entry name" value="Acyl_transferase_dom"/>
</dbReference>
<dbReference type="Pfam" id="PF14765">
    <property type="entry name" value="PS-DH"/>
    <property type="match status" value="1"/>
</dbReference>
<evidence type="ECO:0000256" key="3">
    <source>
        <dbReference type="ARBA" id="ARBA00022598"/>
    </source>
</evidence>
<dbReference type="InterPro" id="IPR016039">
    <property type="entry name" value="Thiolase-like"/>
</dbReference>
<keyword evidence="5" id="KW-0808">Transferase</keyword>
<dbReference type="PROSITE" id="PS00012">
    <property type="entry name" value="PHOSPHOPANTETHEINE"/>
    <property type="match status" value="1"/>
</dbReference>
<dbReference type="Gene3D" id="3.40.366.10">
    <property type="entry name" value="Malonyl-Coenzyme A Acyl Carrier Protein, domain 2"/>
    <property type="match status" value="1"/>
</dbReference>
<dbReference type="Pfam" id="PF00501">
    <property type="entry name" value="AMP-binding"/>
    <property type="match status" value="1"/>
</dbReference>
<evidence type="ECO:0000256" key="6">
    <source>
        <dbReference type="ARBA" id="ARBA00022737"/>
    </source>
</evidence>
<dbReference type="GO" id="GO:0004312">
    <property type="term" value="F:fatty acid synthase activity"/>
    <property type="evidence" value="ECO:0007669"/>
    <property type="project" value="TreeGrafter"/>
</dbReference>
<dbReference type="SUPFAM" id="SSF51735">
    <property type="entry name" value="NAD(P)-binding Rossmann-fold domains"/>
    <property type="match status" value="2"/>
</dbReference>
<dbReference type="EMBL" id="FO904941">
    <property type="protein sequence ID" value="CDP31273.1"/>
    <property type="molecule type" value="Genomic_DNA"/>
</dbReference>
<feature type="region of interest" description="C-terminal hotdog fold" evidence="9">
    <location>
        <begin position="1158"/>
        <end position="1328"/>
    </location>
</feature>
<dbReference type="FunFam" id="3.40.47.10:FF:000019">
    <property type="entry name" value="Polyketide synthase type I"/>
    <property type="match status" value="1"/>
</dbReference>
<dbReference type="InterPro" id="IPR029063">
    <property type="entry name" value="SAM-dependent_MTases_sf"/>
</dbReference>
<dbReference type="eggNOG" id="KOG1178">
    <property type="taxonomic scope" value="Eukaryota"/>
</dbReference>
<dbReference type="Gene3D" id="3.10.129.110">
    <property type="entry name" value="Polyketide synthase dehydratase"/>
    <property type="match status" value="1"/>
</dbReference>
<dbReference type="GO" id="GO:0009403">
    <property type="term" value="P:toxin biosynthetic process"/>
    <property type="evidence" value="ECO:0007669"/>
    <property type="project" value="UniProtKB-ARBA"/>
</dbReference>
<evidence type="ECO:0000259" key="12">
    <source>
        <dbReference type="PROSITE" id="PS52004"/>
    </source>
</evidence>
<dbReference type="PANTHER" id="PTHR43775:SF20">
    <property type="entry name" value="HYBRID PKS-NRPS SYNTHETASE APDA"/>
    <property type="match status" value="1"/>
</dbReference>
<dbReference type="InterPro" id="IPR014031">
    <property type="entry name" value="Ketoacyl_synth_C"/>
</dbReference>
<feature type="domain" description="Ketosynthase family 3 (KS3)" evidence="12">
    <location>
        <begin position="8"/>
        <end position="443"/>
    </location>
</feature>
<dbReference type="Gene3D" id="3.40.50.12780">
    <property type="entry name" value="N-terminal domain of ligase-like"/>
    <property type="match status" value="1"/>
</dbReference>
<dbReference type="InterPro" id="IPR020806">
    <property type="entry name" value="PKS_PP-bd"/>
</dbReference>
<dbReference type="Pfam" id="PF00698">
    <property type="entry name" value="Acyl_transf_1"/>
    <property type="match status" value="1"/>
</dbReference>
<dbReference type="SMART" id="SM00822">
    <property type="entry name" value="PKS_KR"/>
    <property type="match status" value="1"/>
</dbReference>
<evidence type="ECO:0000256" key="10">
    <source>
        <dbReference type="SAM" id="MobiDB-lite"/>
    </source>
</evidence>
<dbReference type="SUPFAM" id="SSF52777">
    <property type="entry name" value="CoA-dependent acyltransferases"/>
    <property type="match status" value="2"/>
</dbReference>
<dbReference type="Pfam" id="PF23297">
    <property type="entry name" value="ACP_SdgA_C"/>
    <property type="match status" value="1"/>
</dbReference>
<evidence type="ECO:0000259" key="13">
    <source>
        <dbReference type="PROSITE" id="PS52019"/>
    </source>
</evidence>
<dbReference type="GO" id="GO:0004315">
    <property type="term" value="F:3-oxoacyl-[acyl-carrier-protein] synthase activity"/>
    <property type="evidence" value="ECO:0007669"/>
    <property type="project" value="InterPro"/>
</dbReference>
<dbReference type="CDD" id="cd00833">
    <property type="entry name" value="PKS"/>
    <property type="match status" value="1"/>
</dbReference>
<dbReference type="GO" id="GO:0016874">
    <property type="term" value="F:ligase activity"/>
    <property type="evidence" value="ECO:0007669"/>
    <property type="project" value="UniProtKB-KW"/>
</dbReference>
<dbReference type="PROSITE" id="PS52019">
    <property type="entry name" value="PKS_MFAS_DH"/>
    <property type="match status" value="1"/>
</dbReference>
<dbReference type="PANTHER" id="PTHR43775">
    <property type="entry name" value="FATTY ACID SYNTHASE"/>
    <property type="match status" value="1"/>
</dbReference>
<dbReference type="Gene3D" id="1.10.1200.10">
    <property type="entry name" value="ACP-like"/>
    <property type="match status" value="1"/>
</dbReference>
<evidence type="ECO:0000313" key="15">
    <source>
        <dbReference type="Proteomes" id="UP000001197"/>
    </source>
</evidence>
<dbReference type="InterPro" id="IPR020807">
    <property type="entry name" value="PKS_DH"/>
</dbReference>
<reference evidence="15" key="2">
    <citation type="journal article" date="2014" name="Genetics">
        <title>Maintaining two mating types: Structure of the mating type locus and its role in heterokaryosis in Podospora anserina.</title>
        <authorList>
            <person name="Grognet P."/>
            <person name="Bidard F."/>
            <person name="Kuchly C."/>
            <person name="Tong L.C.H."/>
            <person name="Coppin E."/>
            <person name="Benkhali J.A."/>
            <person name="Couloux A."/>
            <person name="Wincker P."/>
            <person name="Debuchy R."/>
            <person name="Silar P."/>
        </authorList>
    </citation>
    <scope>GENOME REANNOTATION</scope>
    <source>
        <strain evidence="15">S / ATCC MYA-4624 / DSM 980 / FGSC 10383</strain>
    </source>
</reference>
<feature type="domain" description="Carrier" evidence="11">
    <location>
        <begin position="3850"/>
        <end position="3942"/>
    </location>
</feature>
<dbReference type="Pfam" id="PF21089">
    <property type="entry name" value="PKS_DH_N"/>
    <property type="match status" value="1"/>
</dbReference>
<reference evidence="14 15" key="1">
    <citation type="journal article" date="2008" name="Genome Biol.">
        <title>The genome sequence of the model ascomycete fungus Podospora anserina.</title>
        <authorList>
            <person name="Espagne E."/>
            <person name="Lespinet O."/>
            <person name="Malagnac F."/>
            <person name="Da Silva C."/>
            <person name="Jaillon O."/>
            <person name="Porcel B.M."/>
            <person name="Couloux A."/>
            <person name="Aury J.-M."/>
            <person name="Segurens B."/>
            <person name="Poulain J."/>
            <person name="Anthouard V."/>
            <person name="Grossetete S."/>
            <person name="Khalili H."/>
            <person name="Coppin E."/>
            <person name="Dequard-Chablat M."/>
            <person name="Picard M."/>
            <person name="Contamine V."/>
            <person name="Arnaise S."/>
            <person name="Bourdais A."/>
            <person name="Berteaux-Lecellier V."/>
            <person name="Gautheret D."/>
            <person name="de Vries R.P."/>
            <person name="Battaglia E."/>
            <person name="Coutinho P.M."/>
            <person name="Danchin E.G.J."/>
            <person name="Henrissat B."/>
            <person name="El Khoury R."/>
            <person name="Sainsard-Chanet A."/>
            <person name="Boivin A."/>
            <person name="Pinan-Lucarre B."/>
            <person name="Sellem C.H."/>
            <person name="Debuchy R."/>
            <person name="Wincker P."/>
            <person name="Weissenbach J."/>
            <person name="Silar P."/>
        </authorList>
    </citation>
    <scope>NUCLEOTIDE SEQUENCE [LARGE SCALE GENOMIC DNA]</scope>
    <source>
        <strain evidence="15">S / ATCC MYA-4624 / DSM 980 / FGSC 10383</strain>
    </source>
</reference>
<evidence type="ECO:0000259" key="11">
    <source>
        <dbReference type="PROSITE" id="PS50075"/>
    </source>
</evidence>
<dbReference type="InterPro" id="IPR009081">
    <property type="entry name" value="PP-bd_ACP"/>
</dbReference>
<dbReference type="InParanoid" id="A0A090DA00"/>
<dbReference type="Gene3D" id="3.40.50.720">
    <property type="entry name" value="NAD(P)-binding Rossmann-like Domain"/>
    <property type="match status" value="3"/>
</dbReference>
<feature type="compositionally biased region" description="Polar residues" evidence="10">
    <location>
        <begin position="2187"/>
        <end position="2197"/>
    </location>
</feature>
<dbReference type="InterPro" id="IPR016036">
    <property type="entry name" value="Malonyl_transacylase_ACP-bd"/>
</dbReference>